<evidence type="ECO:0000313" key="4">
    <source>
        <dbReference type="Proteomes" id="UP000244855"/>
    </source>
</evidence>
<dbReference type="EMBL" id="KZ805565">
    <property type="protein sequence ID" value="PVH93820.1"/>
    <property type="molecule type" value="Genomic_DNA"/>
</dbReference>
<dbReference type="Proteomes" id="UP000244855">
    <property type="component" value="Unassembled WGS sequence"/>
</dbReference>
<feature type="domain" description="Gfo/Idh/MocA-like oxidoreductase C-terminal" evidence="2">
    <location>
        <begin position="167"/>
        <end position="225"/>
    </location>
</feature>
<organism evidence="3 4">
    <name type="scientific">Periconia macrospinosa</name>
    <dbReference type="NCBI Taxonomy" id="97972"/>
    <lineage>
        <taxon>Eukaryota</taxon>
        <taxon>Fungi</taxon>
        <taxon>Dikarya</taxon>
        <taxon>Ascomycota</taxon>
        <taxon>Pezizomycotina</taxon>
        <taxon>Dothideomycetes</taxon>
        <taxon>Pleosporomycetidae</taxon>
        <taxon>Pleosporales</taxon>
        <taxon>Massarineae</taxon>
        <taxon>Periconiaceae</taxon>
        <taxon>Periconia</taxon>
    </lineage>
</organism>
<dbReference type="PANTHER" id="PTHR43377">
    <property type="entry name" value="BILIVERDIN REDUCTASE A"/>
    <property type="match status" value="1"/>
</dbReference>
<dbReference type="InterPro" id="IPR051450">
    <property type="entry name" value="Gfo/Idh/MocA_Oxidoreductases"/>
</dbReference>
<dbReference type="PANTHER" id="PTHR43377:SF12">
    <property type="entry name" value="BINDING ROSSMANN FOLD OXIDOREDUCTASE, PUTATIVE (AFU_ORTHOLOGUE AFUA_3G11840)-RELATED"/>
    <property type="match status" value="1"/>
</dbReference>
<accession>A0A2V1D6W2</accession>
<dbReference type="SUPFAM" id="SSF55347">
    <property type="entry name" value="Glyceraldehyde-3-phosphate dehydrogenase-like, C-terminal domain"/>
    <property type="match status" value="1"/>
</dbReference>
<dbReference type="Pfam" id="PF01408">
    <property type="entry name" value="GFO_IDH_MocA"/>
    <property type="match status" value="1"/>
</dbReference>
<gene>
    <name evidence="3" type="ORF">DM02DRAFT_646261</name>
</gene>
<dbReference type="AlphaFoldDB" id="A0A2V1D6W2"/>
<dbReference type="InterPro" id="IPR000683">
    <property type="entry name" value="Gfo/Idh/MocA-like_OxRdtase_N"/>
</dbReference>
<dbReference type="GO" id="GO:0000166">
    <property type="term" value="F:nucleotide binding"/>
    <property type="evidence" value="ECO:0007669"/>
    <property type="project" value="InterPro"/>
</dbReference>
<keyword evidence="4" id="KW-1185">Reference proteome</keyword>
<dbReference type="SUPFAM" id="SSF51735">
    <property type="entry name" value="NAD(P)-binding Rossmann-fold domains"/>
    <property type="match status" value="1"/>
</dbReference>
<evidence type="ECO:0000313" key="3">
    <source>
        <dbReference type="EMBL" id="PVH93820.1"/>
    </source>
</evidence>
<name>A0A2V1D6W2_9PLEO</name>
<dbReference type="InterPro" id="IPR004104">
    <property type="entry name" value="Gfo/Idh/MocA-like_OxRdtase_C"/>
</dbReference>
<feature type="domain" description="Gfo/Idh/MocA-like oxidoreductase N-terminal" evidence="1">
    <location>
        <begin position="2"/>
        <end position="137"/>
    </location>
</feature>
<evidence type="ECO:0000259" key="2">
    <source>
        <dbReference type="Pfam" id="PF02894"/>
    </source>
</evidence>
<reference evidence="3 4" key="1">
    <citation type="journal article" date="2018" name="Sci. Rep.">
        <title>Comparative genomics provides insights into the lifestyle and reveals functional heterogeneity of dark septate endophytic fungi.</title>
        <authorList>
            <person name="Knapp D.G."/>
            <person name="Nemeth J.B."/>
            <person name="Barry K."/>
            <person name="Hainaut M."/>
            <person name="Henrissat B."/>
            <person name="Johnson J."/>
            <person name="Kuo A."/>
            <person name="Lim J.H.P."/>
            <person name="Lipzen A."/>
            <person name="Nolan M."/>
            <person name="Ohm R.A."/>
            <person name="Tamas L."/>
            <person name="Grigoriev I.V."/>
            <person name="Spatafora J.W."/>
            <person name="Nagy L.G."/>
            <person name="Kovacs G.M."/>
        </authorList>
    </citation>
    <scope>NUCLEOTIDE SEQUENCE [LARGE SCALE GENOMIC DNA]</scope>
    <source>
        <strain evidence="3 4">DSE2036</strain>
    </source>
</reference>
<proteinExistence type="predicted"/>
<dbReference type="InterPro" id="IPR036291">
    <property type="entry name" value="NAD(P)-bd_dom_sf"/>
</dbReference>
<dbReference type="Pfam" id="PF02894">
    <property type="entry name" value="GFO_IDH_MocA_C"/>
    <property type="match status" value="1"/>
</dbReference>
<dbReference type="STRING" id="97972.A0A2V1D6W2"/>
<protein>
    <submittedName>
        <fullName evidence="3">NAD(P)-binding protein</fullName>
    </submittedName>
</protein>
<evidence type="ECO:0000259" key="1">
    <source>
        <dbReference type="Pfam" id="PF01408"/>
    </source>
</evidence>
<dbReference type="Gene3D" id="3.40.50.720">
    <property type="entry name" value="NAD(P)-binding Rossmann-like Domain"/>
    <property type="match status" value="1"/>
</dbReference>
<dbReference type="Gene3D" id="3.30.360.10">
    <property type="entry name" value="Dihydrodipicolinate Reductase, domain 2"/>
    <property type="match status" value="1"/>
</dbReference>
<sequence>MIIGAGYRGLAYAEPIHASGEGVIAAVIDTSPFKRQAFGQKYIWGPDGRSGPRKGESFASWEDYISYEKNRRERLHAGEVQSDPGIDAAFVCVLDELHAAVVKALAPLGMHIMCEKPIATRLEDVLGIYAALAQSWKALHHQTVFAAGYVLRYSPANMLLRKLVRDERVIGDVVSVEHTDTIGWWHFAHSYVRGNWRKEATSAPSLLTKSCHDIDFLLWLLCSPSGTQSTSAALIPPHLPSRVTSMGRAHFFRSSRKPVAAGNATNCLSCPVESTCLQSAKKIYLDRHLAQGHVGKPVNQVVPDIEDVLKTSGKVKAEERLLDALAEDYDEKTPAVVVDSRSWYGRCVWESDNDVCDDQVVTMEWDDDPLPESSEVNFGPVHGRTAKIAQFHMVALSNEVGGRKGRISGTAGEILYDLNSVQVIDLLTGQETVHPVDQNDDIRLDRDKELALGFIRAVAKVKGGGMDAKKAQRVYLDCTVEDLIRSHLVVFWAEAARKNGKVLGWVDWWAKEVETKLKEMGVVV</sequence>
<dbReference type="OrthoDB" id="2129491at2759"/>